<organism evidence="2">
    <name type="scientific">Anopheles darlingi</name>
    <name type="common">Mosquito</name>
    <dbReference type="NCBI Taxonomy" id="43151"/>
    <lineage>
        <taxon>Eukaryota</taxon>
        <taxon>Metazoa</taxon>
        <taxon>Ecdysozoa</taxon>
        <taxon>Arthropoda</taxon>
        <taxon>Hexapoda</taxon>
        <taxon>Insecta</taxon>
        <taxon>Pterygota</taxon>
        <taxon>Neoptera</taxon>
        <taxon>Endopterygota</taxon>
        <taxon>Diptera</taxon>
        <taxon>Nematocera</taxon>
        <taxon>Culicoidea</taxon>
        <taxon>Culicidae</taxon>
        <taxon>Anophelinae</taxon>
        <taxon>Anopheles</taxon>
    </lineage>
</organism>
<proteinExistence type="predicted"/>
<dbReference type="EMBL" id="GGFL01012555">
    <property type="protein sequence ID" value="MBW76733.1"/>
    <property type="molecule type" value="Transcribed_RNA"/>
</dbReference>
<dbReference type="AlphaFoldDB" id="A0A2M4DGS0"/>
<evidence type="ECO:0000256" key="1">
    <source>
        <dbReference type="SAM" id="SignalP"/>
    </source>
</evidence>
<sequence>MVPRTPCVCVCVFAFVDMTRTSDLPVSEVTTKKKPWRCPRAARRSPFVHLTSQHTCPRYPRWWCGSLPIRWTKNKE</sequence>
<accession>A0A2M4DGS0</accession>
<keyword evidence="1" id="KW-0732">Signal</keyword>
<feature type="signal peptide" evidence="1">
    <location>
        <begin position="1"/>
        <end position="21"/>
    </location>
</feature>
<protein>
    <submittedName>
        <fullName evidence="2">Putative secreted protein</fullName>
    </submittedName>
</protein>
<feature type="chain" id="PRO_5014746950" evidence="1">
    <location>
        <begin position="22"/>
        <end position="76"/>
    </location>
</feature>
<evidence type="ECO:0000313" key="2">
    <source>
        <dbReference type="EMBL" id="MBW76733.1"/>
    </source>
</evidence>
<reference evidence="2" key="1">
    <citation type="submission" date="2018-01" db="EMBL/GenBank/DDBJ databases">
        <title>An insight into the sialome of Amazonian anophelines.</title>
        <authorList>
            <person name="Ribeiro J.M."/>
            <person name="Scarpassa V."/>
            <person name="Calvo E."/>
        </authorList>
    </citation>
    <scope>NUCLEOTIDE SEQUENCE</scope>
</reference>
<name>A0A2M4DGS0_ANODA</name>